<accession>A0A1M7ZZS9</accession>
<evidence type="ECO:0000259" key="1">
    <source>
        <dbReference type="Pfam" id="PF19050"/>
    </source>
</evidence>
<dbReference type="Gene3D" id="3.60.21.70">
    <property type="entry name" value="PhoD-like phosphatase"/>
    <property type="match status" value="1"/>
</dbReference>
<gene>
    <name evidence="2" type="ORF">MSYG_0022</name>
</gene>
<dbReference type="PANTHER" id="PTHR46689:SF1">
    <property type="entry name" value="PHOD-LIKE PHOSPHATASE DOMAIN-CONTAINING PROTEIN"/>
    <property type="match status" value="1"/>
</dbReference>
<dbReference type="AlphaFoldDB" id="A0A1M7ZZS9"/>
<keyword evidence="3" id="KW-1185">Reference proteome</keyword>
<dbReference type="PANTHER" id="PTHR46689">
    <property type="entry name" value="MEMBRANE PROTEIN, PUTATIVE-RELATED"/>
    <property type="match status" value="1"/>
</dbReference>
<sequence>MSNWHVDVGPLLRYDTVDSRGIYHAFVLLVTQHTAATMPRAPPVLQYVPLADQKPTGPPMQTRGLQLWVYGDEANRAHVFWRFKIEIQMLRVPQSVAYTVVGATDLVDFHVPAYHQNFRWATYSCAGFSASVKPDDFNGPDPMWNDLLIEHAKNPFHALVGGGDQIYNDQVAKQEGIQQNIFMAKKETAEGEEIPLDPRYKQVIDRFLFTNYVKCFGSGAMARAFSRIPMVNMLDDHDLIDGFGTYAEDLMQSPLFKLIGSRGYFFYLLFQQFMNDEVDGVLNENTTNPNPTQFRSLIIGGPGSYIAFPTHSFLTWMGPKQHLLLVDCRAQRKMDQVCAEDTYERVLEACMNLPETVRHLIIQLGVPIAYPRMVFLEKMLTNRFNPFVKVAKTASPGFTNNFDGSVEILDDLNDHWCSQHHKKERNQFIEQTQTLAQEKKMRITFLSGDVHAAGCGVFSSETDIRPEQDYKYALALITSAIVNAPPPPAVIKVTNKLATKQHRSLHYLGTRETMLPLFEFDLNDKPNKQKYIMGARNWCTADFDESTNEILFHLRVEKKQGSGRAKEYSVKAPAPLF</sequence>
<dbReference type="InterPro" id="IPR043904">
    <property type="entry name" value="PhoD_2-like"/>
</dbReference>
<dbReference type="Pfam" id="PF19050">
    <property type="entry name" value="PhoD_2"/>
    <property type="match status" value="2"/>
</dbReference>
<feature type="domain" description="PhoD-like phosphatase" evidence="1">
    <location>
        <begin position="108"/>
        <end position="380"/>
    </location>
</feature>
<dbReference type="OMA" id="GPNLWND"/>
<feature type="domain" description="PhoD-like phosphatase" evidence="1">
    <location>
        <begin position="400"/>
        <end position="555"/>
    </location>
</feature>
<dbReference type="InterPro" id="IPR018946">
    <property type="entry name" value="PhoD-like_MPP"/>
</dbReference>
<dbReference type="InterPro" id="IPR038607">
    <property type="entry name" value="PhoD-like_sf"/>
</dbReference>
<dbReference type="CDD" id="cd07389">
    <property type="entry name" value="MPP_PhoD"/>
    <property type="match status" value="1"/>
</dbReference>
<organism evidence="2 3">
    <name type="scientific">Malassezia sympodialis (strain ATCC 42132)</name>
    <name type="common">Atopic eczema-associated yeast</name>
    <dbReference type="NCBI Taxonomy" id="1230383"/>
    <lineage>
        <taxon>Eukaryota</taxon>
        <taxon>Fungi</taxon>
        <taxon>Dikarya</taxon>
        <taxon>Basidiomycota</taxon>
        <taxon>Ustilaginomycotina</taxon>
        <taxon>Malasseziomycetes</taxon>
        <taxon>Malasseziales</taxon>
        <taxon>Malasseziaceae</taxon>
        <taxon>Malassezia</taxon>
    </lineage>
</organism>
<name>A0A1M7ZZS9_MALS4</name>
<evidence type="ECO:0000313" key="3">
    <source>
        <dbReference type="Proteomes" id="UP000186303"/>
    </source>
</evidence>
<dbReference type="EMBL" id="LT671821">
    <property type="protein sequence ID" value="SHO75690.1"/>
    <property type="molecule type" value="Genomic_DNA"/>
</dbReference>
<reference evidence="3" key="1">
    <citation type="journal article" date="2017" name="Nucleic Acids Res.">
        <title>Proteogenomics produces comprehensive and highly accurate protein-coding gene annotation in a complete genome assembly of Malassezia sympodialis.</title>
        <authorList>
            <person name="Zhu Y."/>
            <person name="Engstroem P.G."/>
            <person name="Tellgren-Roth C."/>
            <person name="Baudo C.D."/>
            <person name="Kennell J.C."/>
            <person name="Sun S."/>
            <person name="Billmyre R.B."/>
            <person name="Schroeder M.S."/>
            <person name="Andersson A."/>
            <person name="Holm T."/>
            <person name="Sigurgeirsson B."/>
            <person name="Wu G."/>
            <person name="Sankaranarayanan S.R."/>
            <person name="Siddharthan R."/>
            <person name="Sanyal K."/>
            <person name="Lundeberg J."/>
            <person name="Nystedt B."/>
            <person name="Boekhout T."/>
            <person name="Dawson T.L. Jr."/>
            <person name="Heitman J."/>
            <person name="Scheynius A."/>
            <person name="Lehtioe J."/>
        </authorList>
    </citation>
    <scope>NUCLEOTIDE SEQUENCE [LARGE SCALE GENOMIC DNA]</scope>
    <source>
        <strain evidence="3">ATCC 42132</strain>
    </source>
</reference>
<protein>
    <recommendedName>
        <fullName evidence="1">PhoD-like phosphatase domain-containing protein</fullName>
    </recommendedName>
</protein>
<dbReference type="Proteomes" id="UP000186303">
    <property type="component" value="Chromosome 1"/>
</dbReference>
<proteinExistence type="predicted"/>
<dbReference type="GO" id="GO:0016020">
    <property type="term" value="C:membrane"/>
    <property type="evidence" value="ECO:0007669"/>
    <property type="project" value="TreeGrafter"/>
</dbReference>
<evidence type="ECO:0000313" key="2">
    <source>
        <dbReference type="EMBL" id="SHO75690.1"/>
    </source>
</evidence>
<dbReference type="VEuPathDB" id="FungiDB:MSYG_0022"/>
<dbReference type="STRING" id="1230383.A0A1M7ZZS9"/>
<dbReference type="OrthoDB" id="2419400at2759"/>